<dbReference type="PIRSF" id="PIRSF000521">
    <property type="entry name" value="Transaminase_4ab_Lys_Orn"/>
    <property type="match status" value="1"/>
</dbReference>
<accession>A0A7C2P6X4</accession>
<evidence type="ECO:0000256" key="4">
    <source>
        <dbReference type="ARBA" id="ARBA00022679"/>
    </source>
</evidence>
<dbReference type="AlphaFoldDB" id="A0A7C2P6X4"/>
<dbReference type="InterPro" id="IPR015424">
    <property type="entry name" value="PyrdxlP-dep_Trfase"/>
</dbReference>
<gene>
    <name evidence="7" type="ORF">ENQ76_12300</name>
</gene>
<dbReference type="Pfam" id="PF00202">
    <property type="entry name" value="Aminotran_3"/>
    <property type="match status" value="1"/>
</dbReference>
<evidence type="ECO:0000256" key="3">
    <source>
        <dbReference type="ARBA" id="ARBA00022576"/>
    </source>
</evidence>
<dbReference type="InterPro" id="IPR050103">
    <property type="entry name" value="Class-III_PLP-dep_AT"/>
</dbReference>
<dbReference type="PROSITE" id="PS00600">
    <property type="entry name" value="AA_TRANSFER_CLASS_3"/>
    <property type="match status" value="1"/>
</dbReference>
<reference evidence="7" key="1">
    <citation type="journal article" date="2020" name="mSystems">
        <title>Genome- and Community-Level Interaction Insights into Carbon Utilization and Element Cycling Functions of Hydrothermarchaeota in Hydrothermal Sediment.</title>
        <authorList>
            <person name="Zhou Z."/>
            <person name="Liu Y."/>
            <person name="Xu W."/>
            <person name="Pan J."/>
            <person name="Luo Z.H."/>
            <person name="Li M."/>
        </authorList>
    </citation>
    <scope>NUCLEOTIDE SEQUENCE [LARGE SCALE GENOMIC DNA]</scope>
    <source>
        <strain evidence="7">SpSt-339</strain>
    </source>
</reference>
<dbReference type="CDD" id="cd00610">
    <property type="entry name" value="OAT_like"/>
    <property type="match status" value="1"/>
</dbReference>
<evidence type="ECO:0000256" key="1">
    <source>
        <dbReference type="ARBA" id="ARBA00001933"/>
    </source>
</evidence>
<dbReference type="EMBL" id="DSOK01000342">
    <property type="protein sequence ID" value="HEN16235.1"/>
    <property type="molecule type" value="Genomic_DNA"/>
</dbReference>
<keyword evidence="5 6" id="KW-0663">Pyridoxal phosphate</keyword>
<dbReference type="InterPro" id="IPR005814">
    <property type="entry name" value="Aminotrans_3"/>
</dbReference>
<dbReference type="Gene3D" id="3.90.1150.10">
    <property type="entry name" value="Aspartate Aminotransferase, domain 1"/>
    <property type="match status" value="1"/>
</dbReference>
<evidence type="ECO:0000313" key="7">
    <source>
        <dbReference type="EMBL" id="HEN16235.1"/>
    </source>
</evidence>
<dbReference type="FunFam" id="3.40.640.10:FF:000013">
    <property type="entry name" value="4-aminobutyrate aminotransferase"/>
    <property type="match status" value="1"/>
</dbReference>
<evidence type="ECO:0000256" key="2">
    <source>
        <dbReference type="ARBA" id="ARBA00008954"/>
    </source>
</evidence>
<dbReference type="InterPro" id="IPR015422">
    <property type="entry name" value="PyrdxlP-dep_Trfase_small"/>
</dbReference>
<evidence type="ECO:0000256" key="6">
    <source>
        <dbReference type="RuleBase" id="RU003560"/>
    </source>
</evidence>
<dbReference type="Gene3D" id="3.40.640.10">
    <property type="entry name" value="Type I PLP-dependent aspartate aminotransferase-like (Major domain)"/>
    <property type="match status" value="1"/>
</dbReference>
<dbReference type="GO" id="GO:0042802">
    <property type="term" value="F:identical protein binding"/>
    <property type="evidence" value="ECO:0007669"/>
    <property type="project" value="TreeGrafter"/>
</dbReference>
<keyword evidence="4 7" id="KW-0808">Transferase</keyword>
<comment type="caution">
    <text evidence="7">The sequence shown here is derived from an EMBL/GenBank/DDBJ whole genome shotgun (WGS) entry which is preliminary data.</text>
</comment>
<comment type="cofactor">
    <cofactor evidence="1">
        <name>pyridoxal 5'-phosphate</name>
        <dbReference type="ChEBI" id="CHEBI:597326"/>
    </cofactor>
</comment>
<comment type="similarity">
    <text evidence="2 6">Belongs to the class-III pyridoxal-phosphate-dependent aminotransferase family.</text>
</comment>
<dbReference type="NCBIfam" id="NF004426">
    <property type="entry name" value="PRK05769.1"/>
    <property type="match status" value="1"/>
</dbReference>
<sequence length="449" mass="48394">MMANLPPLYGPSIRTALPGPRSAALIADDLQLLSPSYTRPYPLAVRRGQGAWIEDLDGNVFLDFTAGIAVCSTGHCHPRVVSAIQDQAEALLHMSGTDFYYEPQRDLAKKLAQIAPGESAKRVFFTNSGAEAVEAAFKLARYHTGRPQMLAFWGGFHGRTFGAMSLTGSKVVQRRGFSPLVPGVTHIEYPNPYRNAVDPVEHLEKVVFRRTVAAEEVAAIIVEPIQGEGGYVVPPDDFLPRLKWLCERHGILLIADEVQSGMGRTGKMFACEHVGVEPDIVCVAKGIASGLPLGAIIARSELMTWPPGSHASTFGGNPVACVAALETIALLEEGLIDHAARMGELLQQRLSGLQERFESVGDVRGRGLMVGLELVQDRRTKEPAARLREQVIQNCFHRGLLMLGCGESTLRFCPPLIVDAAQIATAVQILEAAFLDAGCTVINGAPSAS</sequence>
<dbReference type="InterPro" id="IPR049704">
    <property type="entry name" value="Aminotrans_3_PPA_site"/>
</dbReference>
<dbReference type="GO" id="GO:0030170">
    <property type="term" value="F:pyridoxal phosphate binding"/>
    <property type="evidence" value="ECO:0007669"/>
    <property type="project" value="InterPro"/>
</dbReference>
<organism evidence="7">
    <name type="scientific">Schlesneria paludicola</name>
    <dbReference type="NCBI Taxonomy" id="360056"/>
    <lineage>
        <taxon>Bacteria</taxon>
        <taxon>Pseudomonadati</taxon>
        <taxon>Planctomycetota</taxon>
        <taxon>Planctomycetia</taxon>
        <taxon>Planctomycetales</taxon>
        <taxon>Planctomycetaceae</taxon>
        <taxon>Schlesneria</taxon>
    </lineage>
</organism>
<keyword evidence="3 7" id="KW-0032">Aminotransferase</keyword>
<dbReference type="PANTHER" id="PTHR11986">
    <property type="entry name" value="AMINOTRANSFERASE CLASS III"/>
    <property type="match status" value="1"/>
</dbReference>
<name>A0A7C2P6X4_9PLAN</name>
<dbReference type="InterPro" id="IPR015421">
    <property type="entry name" value="PyrdxlP-dep_Trfase_major"/>
</dbReference>
<proteinExistence type="inferred from homology"/>
<dbReference type="PANTHER" id="PTHR11986:SF58">
    <property type="entry name" value="LEUCINE_METHIONINE RACEMASE"/>
    <property type="match status" value="1"/>
</dbReference>
<dbReference type="GO" id="GO:0008483">
    <property type="term" value="F:transaminase activity"/>
    <property type="evidence" value="ECO:0007669"/>
    <property type="project" value="UniProtKB-KW"/>
</dbReference>
<evidence type="ECO:0000256" key="5">
    <source>
        <dbReference type="ARBA" id="ARBA00022898"/>
    </source>
</evidence>
<protein>
    <submittedName>
        <fullName evidence="7">Acetyl ornithine aminotransferase family protein</fullName>
    </submittedName>
</protein>
<dbReference type="SUPFAM" id="SSF53383">
    <property type="entry name" value="PLP-dependent transferases"/>
    <property type="match status" value="1"/>
</dbReference>